<dbReference type="GO" id="GO:0032580">
    <property type="term" value="C:Golgi cisterna membrane"/>
    <property type="evidence" value="ECO:0007669"/>
    <property type="project" value="UniProtKB-SubCell"/>
</dbReference>
<feature type="compositionally biased region" description="Basic and acidic residues" evidence="12">
    <location>
        <begin position="1"/>
        <end position="17"/>
    </location>
</feature>
<dbReference type="GO" id="GO:0050510">
    <property type="term" value="F:N-acetylgalactosaminyl-proteoglycan 3-beta-glucuronosyltransferase activity"/>
    <property type="evidence" value="ECO:0007669"/>
    <property type="project" value="UniProtKB-ARBA"/>
</dbReference>
<gene>
    <name evidence="13" type="ORF">NDU88_000331</name>
</gene>
<evidence type="ECO:0000256" key="9">
    <source>
        <dbReference type="ARBA" id="ARBA00023180"/>
    </source>
</evidence>
<dbReference type="InterPro" id="IPR008428">
    <property type="entry name" value="Chond_GalNAc"/>
</dbReference>
<dbReference type="Proteomes" id="UP001066276">
    <property type="component" value="Chromosome 3_1"/>
</dbReference>
<name>A0AAV7U3P0_PLEWA</name>
<evidence type="ECO:0000256" key="8">
    <source>
        <dbReference type="ARBA" id="ARBA00023136"/>
    </source>
</evidence>
<feature type="compositionally biased region" description="Basic and acidic residues" evidence="12">
    <location>
        <begin position="133"/>
        <end position="148"/>
    </location>
</feature>
<feature type="compositionally biased region" description="Basic and acidic residues" evidence="12">
    <location>
        <begin position="33"/>
        <end position="126"/>
    </location>
</feature>
<accession>A0AAV7U3P0</accession>
<dbReference type="PANTHER" id="PTHR12369:SF22">
    <property type="entry name" value="CHONDROITIN SULFATE SYNTHASE 2"/>
    <property type="match status" value="1"/>
</dbReference>
<reference evidence="13" key="1">
    <citation type="journal article" date="2022" name="bioRxiv">
        <title>Sequencing and chromosome-scale assembly of the giantPleurodeles waltlgenome.</title>
        <authorList>
            <person name="Brown T."/>
            <person name="Elewa A."/>
            <person name="Iarovenko S."/>
            <person name="Subramanian E."/>
            <person name="Araus A.J."/>
            <person name="Petzold A."/>
            <person name="Susuki M."/>
            <person name="Suzuki K.-i.T."/>
            <person name="Hayashi T."/>
            <person name="Toyoda A."/>
            <person name="Oliveira C."/>
            <person name="Osipova E."/>
            <person name="Leigh N.D."/>
            <person name="Simon A."/>
            <person name="Yun M.H."/>
        </authorList>
    </citation>
    <scope>NUCLEOTIDE SEQUENCE</scope>
    <source>
        <strain evidence="13">20211129_DDA</strain>
        <tissue evidence="13">Liver</tissue>
    </source>
</reference>
<keyword evidence="7 10" id="KW-0333">Golgi apparatus</keyword>
<dbReference type="InterPro" id="IPR051227">
    <property type="entry name" value="CS_glycosyltransferase"/>
</dbReference>
<evidence type="ECO:0000313" key="13">
    <source>
        <dbReference type="EMBL" id="KAJ1183513.1"/>
    </source>
</evidence>
<keyword evidence="6" id="KW-1133">Transmembrane helix</keyword>
<evidence type="ECO:0000256" key="11">
    <source>
        <dbReference type="SAM" id="Coils"/>
    </source>
</evidence>
<dbReference type="EC" id="2.4.1.-" evidence="10"/>
<proteinExistence type="inferred from homology"/>
<feature type="compositionally biased region" description="Basic and acidic residues" evidence="12">
    <location>
        <begin position="189"/>
        <end position="284"/>
    </location>
</feature>
<dbReference type="PANTHER" id="PTHR12369">
    <property type="entry name" value="CHONDROITIN SYNTHASE"/>
    <property type="match status" value="1"/>
</dbReference>
<comment type="subcellular location">
    <subcellularLocation>
        <location evidence="1 10">Golgi apparatus</location>
        <location evidence="1 10">Golgi stack membrane</location>
        <topology evidence="1 10">Single-pass type II membrane protein</topology>
    </subcellularLocation>
</comment>
<keyword evidence="4" id="KW-0812">Transmembrane</keyword>
<dbReference type="Gene3D" id="3.90.550.50">
    <property type="match status" value="1"/>
</dbReference>
<keyword evidence="3 10" id="KW-0808">Transferase</keyword>
<organism evidence="13 14">
    <name type="scientific">Pleurodeles waltl</name>
    <name type="common">Iberian ribbed newt</name>
    <dbReference type="NCBI Taxonomy" id="8319"/>
    <lineage>
        <taxon>Eukaryota</taxon>
        <taxon>Metazoa</taxon>
        <taxon>Chordata</taxon>
        <taxon>Craniata</taxon>
        <taxon>Vertebrata</taxon>
        <taxon>Euteleostomi</taxon>
        <taxon>Amphibia</taxon>
        <taxon>Batrachia</taxon>
        <taxon>Caudata</taxon>
        <taxon>Salamandroidea</taxon>
        <taxon>Salamandridae</taxon>
        <taxon>Pleurodelinae</taxon>
        <taxon>Pleurodeles</taxon>
    </lineage>
</organism>
<dbReference type="GO" id="GO:0047238">
    <property type="term" value="F:glucuronosyl-N-acetylgalactosaminyl-proteoglycan 4-beta-N-acetylgalactosaminyltransferase activity"/>
    <property type="evidence" value="ECO:0007669"/>
    <property type="project" value="TreeGrafter"/>
</dbReference>
<evidence type="ECO:0000256" key="1">
    <source>
        <dbReference type="ARBA" id="ARBA00004447"/>
    </source>
</evidence>
<keyword evidence="9" id="KW-0325">Glycoprotein</keyword>
<keyword evidence="11" id="KW-0175">Coiled coil</keyword>
<protein>
    <recommendedName>
        <fullName evidence="10">Hexosyltransferase</fullName>
        <ecNumber evidence="10">2.4.1.-</ecNumber>
    </recommendedName>
</protein>
<dbReference type="EMBL" id="JANPWB010000005">
    <property type="protein sequence ID" value="KAJ1183513.1"/>
    <property type="molecule type" value="Genomic_DNA"/>
</dbReference>
<keyword evidence="14" id="KW-1185">Reference proteome</keyword>
<evidence type="ECO:0000256" key="5">
    <source>
        <dbReference type="ARBA" id="ARBA00022968"/>
    </source>
</evidence>
<evidence type="ECO:0000256" key="4">
    <source>
        <dbReference type="ARBA" id="ARBA00022692"/>
    </source>
</evidence>
<dbReference type="FunFam" id="3.90.550.50:FF:000004">
    <property type="entry name" value="Hexosyltransferase"/>
    <property type="match status" value="1"/>
</dbReference>
<dbReference type="AlphaFoldDB" id="A0AAV7U3P0"/>
<comment type="similarity">
    <text evidence="2 10">Belongs to the chondroitin N-acetylgalactosaminyltransferase family.</text>
</comment>
<sequence length="971" mass="111806">MERSCAEGRGRDGEELCRVGAGDELCRAPPPLRPREEAPPPLRPREESPPPLRPREEAPLPLRPREESPPPLRPREESPPPLRPREESPPPLRPREESPPPLRPREESPPPLRPREESPPPVRPREVSPPLVRPREEALYLLRPREEAPPPPPPLRPREEAPPPPPPLRPREEAPYLCAPRSRALYLLRPREEAPPPVRPREEAPPPVRPREEAPPPVRPREEAPPPVRPREESPPPVRPREESPPPVRPREESPPPVRPREESPPPVRPREESPPPVRPREESPPPVPLYLCAPGRRALHLSRYISTELGIREKLFVGVLTSKNTLSTLAVAVNRTLGHRLDKLVYFTGMRGRKVPHGMTVVTHGDERPIWNMYQTVKYILDHSVNEFNWFYLVQDDTYTEAHRIEHLVSHLSIDADLYLGRPEEFIGGDTEGRYCYGGFGYLLSRVLLLKLQPHLENCRNDILSARPDEWLGRCIIDYTASNCVEEHQGARYRYFELGKNADPEKESDPRFKNAFTAHPVLDPVQMYRLHKHFAKVELERAYEEIQQLQLEIKNTSGLSADGDQSATWPVGIKRPFQPKTRFEVLRWDYFTEEQVYSCIDGSPKCDLGGVDLADVSDVISTAMEELNKKYQPVLHIRKQQLVNGYRRFDPTRGMEYTLDLQLEVVTQKGHSRSITKRVHLVRPLSDVEIIPMPYVTEASRINIILPLTVHDREYVAHFLEVYAATAFETNENSLLTFLFVYDPFEAQQVSQNDIFSQVKAKIAEYERKYSNIKIPWISVKADAPSQIKIMDIISKKHPVDTLFFVAGVNSEVNSEFLNRCRMNTINSWQVFFPIHFQGYNPTVAYHGQQHPSNIELVRDAGRFDRDVFDEACFYNADYMAARTKMATDVQENEEILETLDIYDMFVKYSNLHVFRAVEPALLQKYRQRTCNPRLSEEIYHRCVQSNLEGLGSRSQLAMLLFEQEQGNST</sequence>
<feature type="region of interest" description="Disordered" evidence="12">
    <location>
        <begin position="1"/>
        <end position="288"/>
    </location>
</feature>
<comment type="caution">
    <text evidence="13">The sequence shown here is derived from an EMBL/GenBank/DDBJ whole genome shotgun (WGS) entry which is preliminary data.</text>
</comment>
<evidence type="ECO:0000256" key="2">
    <source>
        <dbReference type="ARBA" id="ARBA00009239"/>
    </source>
</evidence>
<keyword evidence="5 10" id="KW-0735">Signal-anchor</keyword>
<evidence type="ECO:0000313" key="14">
    <source>
        <dbReference type="Proteomes" id="UP001066276"/>
    </source>
</evidence>
<evidence type="ECO:0000256" key="6">
    <source>
        <dbReference type="ARBA" id="ARBA00022989"/>
    </source>
</evidence>
<evidence type="ECO:0000256" key="7">
    <source>
        <dbReference type="ARBA" id="ARBA00023034"/>
    </source>
</evidence>
<evidence type="ECO:0000256" key="12">
    <source>
        <dbReference type="SAM" id="MobiDB-lite"/>
    </source>
</evidence>
<dbReference type="Pfam" id="PF05679">
    <property type="entry name" value="CHGN"/>
    <property type="match status" value="1"/>
</dbReference>
<keyword evidence="8" id="KW-0472">Membrane</keyword>
<evidence type="ECO:0000256" key="3">
    <source>
        <dbReference type="ARBA" id="ARBA00022679"/>
    </source>
</evidence>
<feature type="coiled-coil region" evidence="11">
    <location>
        <begin position="533"/>
        <end position="560"/>
    </location>
</feature>
<evidence type="ECO:0000256" key="10">
    <source>
        <dbReference type="RuleBase" id="RU364016"/>
    </source>
</evidence>